<evidence type="ECO:0000313" key="2">
    <source>
        <dbReference type="EMBL" id="MFB9684154.1"/>
    </source>
</evidence>
<protein>
    <submittedName>
        <fullName evidence="2">Uncharacterized protein</fullName>
    </submittedName>
</protein>
<comment type="caution">
    <text evidence="2">The sequence shown here is derived from an EMBL/GenBank/DDBJ whole genome shotgun (WGS) entry which is preliminary data.</text>
</comment>
<keyword evidence="3" id="KW-1185">Reference proteome</keyword>
<dbReference type="RefSeq" id="WP_378190731.1">
    <property type="nucleotide sequence ID" value="NZ_JBHMBK010000004.1"/>
</dbReference>
<sequence>MSDFSPDCRSLPGVLEESPAKAALGSLARRRDGDLIGALCRAAESSSSGSGSSLGCLVDPTASVPRATPEQRAWAIWGLIVDEIAKLGSVVEPREHFVLLAAFRLPPIPDGSTTWAANLGDRFGQLAEVRGLFGERKPLSNTPMNKAWAGALEMLAAAVAGKLGHLEGEDWRPYVEIGRSATAETPPGGESPDGCRTPSEGAQPVFVERMIVTVVMHRRTALRRITERDVVARRDGVDGYVVHALTGWTGNVADIPVKALWNCRLIATSGDPGSAKLRFRRKLRVNEAYSFVSEATDGRLDEERRWISVQVDHHGVARGGLTIRVNFQEESLPEACWWYAEQLEVERLHRPPSGSPRLLEVGDGFVQHTFEGCCHPREEYGIAFSWPRG</sequence>
<reference evidence="2 3" key="1">
    <citation type="submission" date="2024-09" db="EMBL/GenBank/DDBJ databases">
        <authorList>
            <person name="Sun Q."/>
            <person name="Mori K."/>
        </authorList>
    </citation>
    <scope>NUCLEOTIDE SEQUENCE [LARGE SCALE GENOMIC DNA]</scope>
    <source>
        <strain evidence="2 3">JCM 13852</strain>
    </source>
</reference>
<dbReference type="Proteomes" id="UP001589535">
    <property type="component" value="Unassembled WGS sequence"/>
</dbReference>
<feature type="region of interest" description="Disordered" evidence="1">
    <location>
        <begin position="181"/>
        <end position="200"/>
    </location>
</feature>
<dbReference type="EMBL" id="JBHMBK010000004">
    <property type="protein sequence ID" value="MFB9684154.1"/>
    <property type="molecule type" value="Genomic_DNA"/>
</dbReference>
<accession>A0ABV5TYE3</accession>
<name>A0ABV5TYE3_9PSEU</name>
<proteinExistence type="predicted"/>
<gene>
    <name evidence="2" type="ORF">ACFFTO_08155</name>
</gene>
<organism evidence="2 3">
    <name type="scientific">Amycolatopsis plumensis</name>
    <dbReference type="NCBI Taxonomy" id="236508"/>
    <lineage>
        <taxon>Bacteria</taxon>
        <taxon>Bacillati</taxon>
        <taxon>Actinomycetota</taxon>
        <taxon>Actinomycetes</taxon>
        <taxon>Pseudonocardiales</taxon>
        <taxon>Pseudonocardiaceae</taxon>
        <taxon>Amycolatopsis</taxon>
    </lineage>
</organism>
<evidence type="ECO:0000256" key="1">
    <source>
        <dbReference type="SAM" id="MobiDB-lite"/>
    </source>
</evidence>
<evidence type="ECO:0000313" key="3">
    <source>
        <dbReference type="Proteomes" id="UP001589535"/>
    </source>
</evidence>